<gene>
    <name evidence="3" type="ORF">ETAA1_45510</name>
</gene>
<feature type="domain" description="VWFA" evidence="2">
    <location>
        <begin position="44"/>
        <end position="216"/>
    </location>
</feature>
<dbReference type="SMART" id="SM00327">
    <property type="entry name" value="VWA"/>
    <property type="match status" value="1"/>
</dbReference>
<dbReference type="Proteomes" id="UP000319576">
    <property type="component" value="Chromosome"/>
</dbReference>
<dbReference type="PANTHER" id="PTHR10579:SF43">
    <property type="entry name" value="ZINC FINGER (C3HC4-TYPE RING FINGER) FAMILY PROTEIN"/>
    <property type="match status" value="1"/>
</dbReference>
<dbReference type="Gene3D" id="3.40.50.410">
    <property type="entry name" value="von Willebrand factor, type A domain"/>
    <property type="match status" value="1"/>
</dbReference>
<dbReference type="InterPro" id="IPR002035">
    <property type="entry name" value="VWF_A"/>
</dbReference>
<sequence length="414" mass="43012">MPDARVSVLPSRPAVRADGACTLDLLVTITPPAAAPAAGRPRLNLGLVLDRSGSMGEVRKLAFAKQAAVFAVRELADGDRVSVTIFDDRVETIVPNGVPDKTRVAGLIESVAPRGSTALFGGWAEGAAQVRAGHVAGGLNRVLLLSDGLANVGESRPDVIATEVHKAATAGVSTSAIGLGADYNEDLLEAMARSGDGNYYYVESPAQLPGLFGAELRGLSATVGTDATFAVESAPGVVFSEVLNELDTTPDGRYRLPNLIGGMPVSVVVRVTVPGGEGEVPVARFRVEWTPANGDGKRVAVAGLTLPAVPSAVWDALPENPEVKEQAALLVAARAKKAATRASEAGDRAGTAAFLAMAREATCAVPGTPATAAELAALDQLDALLVDDEAKFRKQAKYESHQRHRGKSYRPDEE</sequence>
<dbReference type="EMBL" id="CP036273">
    <property type="protein sequence ID" value="QDU22568.1"/>
    <property type="molecule type" value="Genomic_DNA"/>
</dbReference>
<protein>
    <submittedName>
        <fullName evidence="3">von Willebrand factor type A domain protein</fullName>
    </submittedName>
</protein>
<dbReference type="RefSeq" id="WP_145242409.1">
    <property type="nucleotide sequence ID" value="NZ_CP036273.1"/>
</dbReference>
<proteinExistence type="predicted"/>
<dbReference type="PANTHER" id="PTHR10579">
    <property type="entry name" value="CALCIUM-ACTIVATED CHLORIDE CHANNEL REGULATOR"/>
    <property type="match status" value="1"/>
</dbReference>
<dbReference type="SUPFAM" id="SSF53300">
    <property type="entry name" value="vWA-like"/>
    <property type="match status" value="1"/>
</dbReference>
<evidence type="ECO:0000256" key="1">
    <source>
        <dbReference type="SAM" id="MobiDB-lite"/>
    </source>
</evidence>
<organism evidence="3 4">
    <name type="scientific">Urbifossiella limnaea</name>
    <dbReference type="NCBI Taxonomy" id="2528023"/>
    <lineage>
        <taxon>Bacteria</taxon>
        <taxon>Pseudomonadati</taxon>
        <taxon>Planctomycetota</taxon>
        <taxon>Planctomycetia</taxon>
        <taxon>Gemmatales</taxon>
        <taxon>Gemmataceae</taxon>
        <taxon>Urbifossiella</taxon>
    </lineage>
</organism>
<feature type="region of interest" description="Disordered" evidence="1">
    <location>
        <begin position="395"/>
        <end position="414"/>
    </location>
</feature>
<keyword evidence="4" id="KW-1185">Reference proteome</keyword>
<dbReference type="Pfam" id="PF00092">
    <property type="entry name" value="VWA"/>
    <property type="match status" value="1"/>
</dbReference>
<dbReference type="OrthoDB" id="9805121at2"/>
<reference evidence="3 4" key="1">
    <citation type="submission" date="2019-02" db="EMBL/GenBank/DDBJ databases">
        <title>Deep-cultivation of Planctomycetes and their phenomic and genomic characterization uncovers novel biology.</title>
        <authorList>
            <person name="Wiegand S."/>
            <person name="Jogler M."/>
            <person name="Boedeker C."/>
            <person name="Pinto D."/>
            <person name="Vollmers J."/>
            <person name="Rivas-Marin E."/>
            <person name="Kohn T."/>
            <person name="Peeters S.H."/>
            <person name="Heuer A."/>
            <person name="Rast P."/>
            <person name="Oberbeckmann S."/>
            <person name="Bunk B."/>
            <person name="Jeske O."/>
            <person name="Meyerdierks A."/>
            <person name="Storesund J.E."/>
            <person name="Kallscheuer N."/>
            <person name="Luecker S."/>
            <person name="Lage O.M."/>
            <person name="Pohl T."/>
            <person name="Merkel B.J."/>
            <person name="Hornburger P."/>
            <person name="Mueller R.-W."/>
            <person name="Bruemmer F."/>
            <person name="Labrenz M."/>
            <person name="Spormann A.M."/>
            <person name="Op den Camp H."/>
            <person name="Overmann J."/>
            <person name="Amann R."/>
            <person name="Jetten M.S.M."/>
            <person name="Mascher T."/>
            <person name="Medema M.H."/>
            <person name="Devos D.P."/>
            <person name="Kaster A.-K."/>
            <person name="Ovreas L."/>
            <person name="Rohde M."/>
            <person name="Galperin M.Y."/>
            <person name="Jogler C."/>
        </authorList>
    </citation>
    <scope>NUCLEOTIDE SEQUENCE [LARGE SCALE GENOMIC DNA]</scope>
    <source>
        <strain evidence="3 4">ETA_A1</strain>
    </source>
</reference>
<dbReference type="PROSITE" id="PS50234">
    <property type="entry name" value="VWFA"/>
    <property type="match status" value="1"/>
</dbReference>
<dbReference type="KEGG" id="uli:ETAA1_45510"/>
<accession>A0A517XYM6</accession>
<dbReference type="AlphaFoldDB" id="A0A517XYM6"/>
<evidence type="ECO:0000313" key="3">
    <source>
        <dbReference type="EMBL" id="QDU22568.1"/>
    </source>
</evidence>
<evidence type="ECO:0000259" key="2">
    <source>
        <dbReference type="PROSITE" id="PS50234"/>
    </source>
</evidence>
<name>A0A517XYM6_9BACT</name>
<dbReference type="InterPro" id="IPR036465">
    <property type="entry name" value="vWFA_dom_sf"/>
</dbReference>
<evidence type="ECO:0000313" key="4">
    <source>
        <dbReference type="Proteomes" id="UP000319576"/>
    </source>
</evidence>
<dbReference type="InterPro" id="IPR051266">
    <property type="entry name" value="CLCR"/>
</dbReference>